<evidence type="ECO:0000313" key="3">
    <source>
        <dbReference type="Proteomes" id="UP001165283"/>
    </source>
</evidence>
<reference evidence="2" key="1">
    <citation type="submission" date="2021-04" db="EMBL/GenBank/DDBJ databases">
        <title>Pseudonocardia sp. nov., isolated from sandy soil of mangrove forest.</title>
        <authorList>
            <person name="Zan Z."/>
            <person name="Huang R."/>
            <person name="Liu W."/>
        </authorList>
    </citation>
    <scope>NUCLEOTIDE SEQUENCE</scope>
    <source>
        <strain evidence="2">S2-4</strain>
    </source>
</reference>
<dbReference type="Proteomes" id="UP001165283">
    <property type="component" value="Unassembled WGS sequence"/>
</dbReference>
<proteinExistence type="predicted"/>
<dbReference type="InterPro" id="IPR010093">
    <property type="entry name" value="SinI_DNA-bd"/>
</dbReference>
<name>A0ABT1A5Q1_9PSEU</name>
<comment type="caution">
    <text evidence="2">The sequence shown here is derived from an EMBL/GenBank/DDBJ whole genome shotgun (WGS) entry which is preliminary data.</text>
</comment>
<evidence type="ECO:0000313" key="2">
    <source>
        <dbReference type="EMBL" id="MCO1658351.1"/>
    </source>
</evidence>
<evidence type="ECO:0000259" key="1">
    <source>
        <dbReference type="Pfam" id="PF12728"/>
    </source>
</evidence>
<dbReference type="InterPro" id="IPR009061">
    <property type="entry name" value="DNA-bd_dom_put_sf"/>
</dbReference>
<dbReference type="EMBL" id="JAGSOV010000053">
    <property type="protein sequence ID" value="MCO1658351.1"/>
    <property type="molecule type" value="Genomic_DNA"/>
</dbReference>
<dbReference type="Gene3D" id="1.10.1660.10">
    <property type="match status" value="1"/>
</dbReference>
<gene>
    <name evidence="2" type="ORF">KDL28_25125</name>
</gene>
<dbReference type="NCBIfam" id="TIGR01764">
    <property type="entry name" value="excise"/>
    <property type="match status" value="1"/>
</dbReference>
<organism evidence="2 3">
    <name type="scientific">Pseudonocardia humida</name>
    <dbReference type="NCBI Taxonomy" id="2800819"/>
    <lineage>
        <taxon>Bacteria</taxon>
        <taxon>Bacillati</taxon>
        <taxon>Actinomycetota</taxon>
        <taxon>Actinomycetes</taxon>
        <taxon>Pseudonocardiales</taxon>
        <taxon>Pseudonocardiaceae</taxon>
        <taxon>Pseudonocardia</taxon>
    </lineage>
</organism>
<dbReference type="InterPro" id="IPR041657">
    <property type="entry name" value="HTH_17"/>
</dbReference>
<accession>A0ABT1A5Q1</accession>
<dbReference type="RefSeq" id="WP_252442206.1">
    <property type="nucleotide sequence ID" value="NZ_JAGSOV010000053.1"/>
</dbReference>
<sequence>MEDKSEPLLTSAQVAERFGVTRRTISAWVRDGRLRPSIVTMGGQYRFRWSEVEQQMREAEERDDG</sequence>
<dbReference type="SUPFAM" id="SSF46955">
    <property type="entry name" value="Putative DNA-binding domain"/>
    <property type="match status" value="1"/>
</dbReference>
<dbReference type="Pfam" id="PF12728">
    <property type="entry name" value="HTH_17"/>
    <property type="match status" value="1"/>
</dbReference>
<keyword evidence="3" id="KW-1185">Reference proteome</keyword>
<feature type="domain" description="Helix-turn-helix" evidence="1">
    <location>
        <begin position="8"/>
        <end position="54"/>
    </location>
</feature>
<protein>
    <submittedName>
        <fullName evidence="2">Helix-turn-helix domain-containing protein</fullName>
    </submittedName>
</protein>